<name>A0A1J3G585_NOCCA</name>
<protein>
    <submittedName>
        <fullName evidence="2">Putative F-box/FBD/LRR-repeat protein</fullName>
    </submittedName>
</protein>
<sequence length="237" mass="27235">MDRGTQLNVETFTIAVPSLQRLTIYEGQEVGGYVINAPSLKYLEIEGFDSHKFCLIENAPELVEAKIVNVSDIINENILGSLTSAKRLCLELSPLKITFPMGSIFYQLVYLELYTHKAEWWNLLLLMLNASPRLQVLKLIGRWYCDKDRVACEKLDQRKNVSECMLLNLETFVWHGYKQQLEEEKEVAKYILRNANRLNRATVSIEGVTSDERLEMLEELESVVRASNSSCQLLLLE</sequence>
<evidence type="ECO:0000313" key="3">
    <source>
        <dbReference type="EMBL" id="JAU57455.1"/>
    </source>
</evidence>
<dbReference type="AlphaFoldDB" id="A0A1J3G585"/>
<dbReference type="EMBL" id="GEVL01019886">
    <property type="protein sequence ID" value="JAU57455.1"/>
    <property type="molecule type" value="Transcribed_RNA"/>
</dbReference>
<proteinExistence type="predicted"/>
<dbReference type="EMBL" id="GEVK01003492">
    <property type="protein sequence ID" value="JAU49340.1"/>
    <property type="molecule type" value="Transcribed_RNA"/>
</dbReference>
<evidence type="ECO:0000313" key="2">
    <source>
        <dbReference type="EMBL" id="JAU49340.1"/>
    </source>
</evidence>
<evidence type="ECO:0000259" key="1">
    <source>
        <dbReference type="SMART" id="SM00579"/>
    </source>
</evidence>
<dbReference type="SMART" id="SM00579">
    <property type="entry name" value="FBD"/>
    <property type="match status" value="1"/>
</dbReference>
<dbReference type="PANTHER" id="PTHR31900:SF34">
    <property type="entry name" value="EMB|CAB62440.1-RELATED"/>
    <property type="match status" value="1"/>
</dbReference>
<accession>A0A1J3G585</accession>
<reference evidence="2" key="1">
    <citation type="submission" date="2016-07" db="EMBL/GenBank/DDBJ databases">
        <title>De novo transcriptome assembly of four accessions of the metal hyperaccumulator plant Noccaea caerulescens.</title>
        <authorList>
            <person name="Blande D."/>
            <person name="Halimaa P."/>
            <person name="Tervahauta A.I."/>
            <person name="Aarts M.G."/>
            <person name="Karenlampi S.O."/>
        </authorList>
    </citation>
    <scope>NUCLEOTIDE SEQUENCE</scope>
</reference>
<gene>
    <name evidence="2" type="ORF">LC_TR17917_c0_g1_i1_g.60807</name>
    <name evidence="3" type="ORF">LE_TR22407_c0_g1_i1_g.71508</name>
</gene>
<organism evidence="2">
    <name type="scientific">Noccaea caerulescens</name>
    <name type="common">Alpine penny-cress</name>
    <name type="synonym">Thlaspi caerulescens</name>
    <dbReference type="NCBI Taxonomy" id="107243"/>
    <lineage>
        <taxon>Eukaryota</taxon>
        <taxon>Viridiplantae</taxon>
        <taxon>Streptophyta</taxon>
        <taxon>Embryophyta</taxon>
        <taxon>Tracheophyta</taxon>
        <taxon>Spermatophyta</taxon>
        <taxon>Magnoliopsida</taxon>
        <taxon>eudicotyledons</taxon>
        <taxon>Gunneridae</taxon>
        <taxon>Pentapetalae</taxon>
        <taxon>rosids</taxon>
        <taxon>malvids</taxon>
        <taxon>Brassicales</taxon>
        <taxon>Brassicaceae</taxon>
        <taxon>Coluteocarpeae</taxon>
        <taxon>Noccaea</taxon>
    </lineage>
</organism>
<feature type="domain" description="FBD" evidence="1">
    <location>
        <begin position="163"/>
        <end position="236"/>
    </location>
</feature>
<dbReference type="InterPro" id="IPR006566">
    <property type="entry name" value="FBD"/>
</dbReference>
<dbReference type="Pfam" id="PF08387">
    <property type="entry name" value="FBD"/>
    <property type="match status" value="1"/>
</dbReference>
<dbReference type="PANTHER" id="PTHR31900">
    <property type="entry name" value="F-BOX/RNI SUPERFAMILY PROTEIN-RELATED"/>
    <property type="match status" value="1"/>
</dbReference>
<dbReference type="InterPro" id="IPR050232">
    <property type="entry name" value="FBL13/AtMIF1-like"/>
</dbReference>